<evidence type="ECO:0000313" key="2">
    <source>
        <dbReference type="EMBL" id="KAK3100276.1"/>
    </source>
</evidence>
<gene>
    <name evidence="2" type="ORF">FSP39_017406</name>
</gene>
<dbReference type="Proteomes" id="UP001186944">
    <property type="component" value="Unassembled WGS sequence"/>
</dbReference>
<evidence type="ECO:0000259" key="1">
    <source>
        <dbReference type="Pfam" id="PF16026"/>
    </source>
</evidence>
<keyword evidence="3" id="KW-1185">Reference proteome</keyword>
<comment type="caution">
    <text evidence="2">The sequence shown here is derived from an EMBL/GenBank/DDBJ whole genome shotgun (WGS) entry which is preliminary data.</text>
</comment>
<dbReference type="Pfam" id="PF16026">
    <property type="entry name" value="MIEAP"/>
    <property type="match status" value="1"/>
</dbReference>
<evidence type="ECO:0000313" key="3">
    <source>
        <dbReference type="Proteomes" id="UP001186944"/>
    </source>
</evidence>
<name>A0AA88YER8_PINIB</name>
<dbReference type="EMBL" id="VSWD01000006">
    <property type="protein sequence ID" value="KAK3100276.1"/>
    <property type="molecule type" value="Genomic_DNA"/>
</dbReference>
<feature type="domain" description="Mitochondria-eating protein C-terminal" evidence="1">
    <location>
        <begin position="2"/>
        <end position="204"/>
    </location>
</feature>
<dbReference type="AlphaFoldDB" id="A0AA88YER8"/>
<organism evidence="2 3">
    <name type="scientific">Pinctada imbricata</name>
    <name type="common">Atlantic pearl-oyster</name>
    <name type="synonym">Pinctada martensii</name>
    <dbReference type="NCBI Taxonomy" id="66713"/>
    <lineage>
        <taxon>Eukaryota</taxon>
        <taxon>Metazoa</taxon>
        <taxon>Spiralia</taxon>
        <taxon>Lophotrochozoa</taxon>
        <taxon>Mollusca</taxon>
        <taxon>Bivalvia</taxon>
        <taxon>Autobranchia</taxon>
        <taxon>Pteriomorphia</taxon>
        <taxon>Pterioida</taxon>
        <taxon>Pterioidea</taxon>
        <taxon>Pteriidae</taxon>
        <taxon>Pinctada</taxon>
    </lineage>
</organism>
<reference evidence="2" key="1">
    <citation type="submission" date="2019-08" db="EMBL/GenBank/DDBJ databases">
        <title>The improved chromosome-level genome for the pearl oyster Pinctada fucata martensii using PacBio sequencing and Hi-C.</title>
        <authorList>
            <person name="Zheng Z."/>
        </authorList>
    </citation>
    <scope>NUCLEOTIDE SEQUENCE</scope>
    <source>
        <strain evidence="2">ZZ-2019</strain>
        <tissue evidence="2">Adductor muscle</tissue>
    </source>
</reference>
<sequence>MFGELYDEEWSEAFEDLSNKMQYSEDTVLQVLHRIVMMAFSFCHDMSETQVKDLESQMEHCMTLMTCVCNNQNYQVDIPDTDPRTHFSSANKLAREWRKSAALASVPSLCVIFKEHKMRESGEFKWNPYDMPNLNVYIDKCIELTWLMAVQQPKMHLTEAAPGDQLNKAAYRYYQQKGDLVKMTVWPALYLYQGGPIVSKGFIFPEKY</sequence>
<proteinExistence type="predicted"/>
<dbReference type="InterPro" id="IPR031981">
    <property type="entry name" value="MIEAP_C"/>
</dbReference>
<accession>A0AA88YER8</accession>
<protein>
    <recommendedName>
        <fullName evidence="1">Mitochondria-eating protein C-terminal domain-containing protein</fullName>
    </recommendedName>
</protein>